<name>M3A9I5_PSEFD</name>
<protein>
    <submittedName>
        <fullName evidence="1">Uncharacterized protein</fullName>
    </submittedName>
</protein>
<dbReference type="KEGG" id="pfj:MYCFIDRAFT_176577"/>
<accession>M3A9I5</accession>
<reference evidence="1 2" key="1">
    <citation type="journal article" date="2012" name="PLoS Pathog.">
        <title>Diverse lifestyles and strategies of plant pathogenesis encoded in the genomes of eighteen Dothideomycetes fungi.</title>
        <authorList>
            <person name="Ohm R.A."/>
            <person name="Feau N."/>
            <person name="Henrissat B."/>
            <person name="Schoch C.L."/>
            <person name="Horwitz B.A."/>
            <person name="Barry K.W."/>
            <person name="Condon B.J."/>
            <person name="Copeland A.C."/>
            <person name="Dhillon B."/>
            <person name="Glaser F."/>
            <person name="Hesse C.N."/>
            <person name="Kosti I."/>
            <person name="LaButti K."/>
            <person name="Lindquist E.A."/>
            <person name="Lucas S."/>
            <person name="Salamov A.A."/>
            <person name="Bradshaw R.E."/>
            <person name="Ciuffetti L."/>
            <person name="Hamelin R.C."/>
            <person name="Kema G.H.J."/>
            <person name="Lawrence C."/>
            <person name="Scott J.A."/>
            <person name="Spatafora J.W."/>
            <person name="Turgeon B.G."/>
            <person name="de Wit P.J.G.M."/>
            <person name="Zhong S."/>
            <person name="Goodwin S.B."/>
            <person name="Grigoriev I.V."/>
        </authorList>
    </citation>
    <scope>NUCLEOTIDE SEQUENCE [LARGE SCALE GENOMIC DNA]</scope>
    <source>
        <strain evidence="1 2">CIRAD86</strain>
    </source>
</reference>
<keyword evidence="2" id="KW-1185">Reference proteome</keyword>
<dbReference type="AlphaFoldDB" id="M3A9I5"/>
<evidence type="ECO:0000313" key="1">
    <source>
        <dbReference type="EMBL" id="EME81281.1"/>
    </source>
</evidence>
<dbReference type="GeneID" id="19333581"/>
<evidence type="ECO:0000313" key="2">
    <source>
        <dbReference type="Proteomes" id="UP000016932"/>
    </source>
</evidence>
<dbReference type="RefSeq" id="XP_007928510.1">
    <property type="nucleotide sequence ID" value="XM_007930319.1"/>
</dbReference>
<dbReference type="Proteomes" id="UP000016932">
    <property type="component" value="Unassembled WGS sequence"/>
</dbReference>
<gene>
    <name evidence="1" type="ORF">MYCFIDRAFT_176577</name>
</gene>
<proteinExistence type="predicted"/>
<dbReference type="HOGENOM" id="CLU_1310606_0_0_1"/>
<sequence>MAFADESSSSDPFSSLRIPARMSRVSCHLYIVRLIPVPYDTATKILRLRYDRRLSTSGHCFVVHISANGVSVLKPAWSRVKPTQMVKGTICTTYTTGSAALRGDDNHALKSSGSWSCLYVTAADSTIFAINVSNAWLLVPWQRWRICHQAIYDLKATAAGHFIITHSATNQIEHRLYNIYKLAGVCNNMNLIINLQTTPAPPLTSTNQIP</sequence>
<dbReference type="VEuPathDB" id="FungiDB:MYCFIDRAFT_176577"/>
<organism evidence="1 2">
    <name type="scientific">Pseudocercospora fijiensis (strain CIRAD86)</name>
    <name type="common">Black leaf streak disease fungus</name>
    <name type="synonym">Mycosphaerella fijiensis</name>
    <dbReference type="NCBI Taxonomy" id="383855"/>
    <lineage>
        <taxon>Eukaryota</taxon>
        <taxon>Fungi</taxon>
        <taxon>Dikarya</taxon>
        <taxon>Ascomycota</taxon>
        <taxon>Pezizomycotina</taxon>
        <taxon>Dothideomycetes</taxon>
        <taxon>Dothideomycetidae</taxon>
        <taxon>Mycosphaerellales</taxon>
        <taxon>Mycosphaerellaceae</taxon>
        <taxon>Pseudocercospora</taxon>
    </lineage>
</organism>
<dbReference type="EMBL" id="KB446560">
    <property type="protein sequence ID" value="EME81281.1"/>
    <property type="molecule type" value="Genomic_DNA"/>
</dbReference>